<gene>
    <name evidence="4" type="ORF">CNX65_16720</name>
</gene>
<dbReference type="PROSITE" id="PS50977">
    <property type="entry name" value="HTH_TETR_2"/>
    <property type="match status" value="1"/>
</dbReference>
<dbReference type="Pfam" id="PF17929">
    <property type="entry name" value="TetR_C_34"/>
    <property type="match status" value="1"/>
</dbReference>
<evidence type="ECO:0000313" key="5">
    <source>
        <dbReference type="Proteomes" id="UP000218505"/>
    </source>
</evidence>
<name>A0A290Z6X1_9PSEU</name>
<dbReference type="GO" id="GO:0003677">
    <property type="term" value="F:DNA binding"/>
    <property type="evidence" value="ECO:0007669"/>
    <property type="project" value="UniProtKB-UniRule"/>
</dbReference>
<keyword evidence="5" id="KW-1185">Reference proteome</keyword>
<sequence length="227" mass="24704">MTFQRARSAEQREIRRRAILDTAAAMLDEMPVAELSLNELSRRIGLAKSNVLRYFETREAVLLELLNRFLREWLAAITEELGDVDPSRPAEERAARLSEVLSRSLADRPVLCDLFGAQGSVLEQNVSAEVIARHKHASLATLVDATALVRGHVPELGEAAQAYCLQVLVLAGALSAYVPPPASLLAAYRADPSIPVLHVHSSPETTTLHDLLRGAVAMTTTGALPRT</sequence>
<evidence type="ECO:0000259" key="3">
    <source>
        <dbReference type="PROSITE" id="PS50977"/>
    </source>
</evidence>
<dbReference type="RefSeq" id="WP_096494143.1">
    <property type="nucleotide sequence ID" value="NZ_CP023445.1"/>
</dbReference>
<proteinExistence type="predicted"/>
<dbReference type="KEGG" id="apre:CNX65_16720"/>
<dbReference type="InterPro" id="IPR009057">
    <property type="entry name" value="Homeodomain-like_sf"/>
</dbReference>
<dbReference type="Gene3D" id="1.10.357.10">
    <property type="entry name" value="Tetracycline Repressor, domain 2"/>
    <property type="match status" value="1"/>
</dbReference>
<dbReference type="Pfam" id="PF00440">
    <property type="entry name" value="TetR_N"/>
    <property type="match status" value="1"/>
</dbReference>
<evidence type="ECO:0000313" key="4">
    <source>
        <dbReference type="EMBL" id="ATE54719.1"/>
    </source>
</evidence>
<dbReference type="EMBL" id="CP023445">
    <property type="protein sequence ID" value="ATE54719.1"/>
    <property type="molecule type" value="Genomic_DNA"/>
</dbReference>
<dbReference type="AlphaFoldDB" id="A0A290Z6X1"/>
<dbReference type="SUPFAM" id="SSF46689">
    <property type="entry name" value="Homeodomain-like"/>
    <property type="match status" value="1"/>
</dbReference>
<evidence type="ECO:0000256" key="1">
    <source>
        <dbReference type="ARBA" id="ARBA00023125"/>
    </source>
</evidence>
<dbReference type="InterPro" id="IPR001647">
    <property type="entry name" value="HTH_TetR"/>
</dbReference>
<feature type="DNA-binding region" description="H-T-H motif" evidence="2">
    <location>
        <begin position="36"/>
        <end position="55"/>
    </location>
</feature>
<accession>A0A290Z6X1</accession>
<keyword evidence="1 2" id="KW-0238">DNA-binding</keyword>
<dbReference type="InterPro" id="IPR041483">
    <property type="entry name" value="TetR_C_34"/>
</dbReference>
<organism evidence="4 5">
    <name type="scientific">Actinosynnema pretiosum</name>
    <dbReference type="NCBI Taxonomy" id="42197"/>
    <lineage>
        <taxon>Bacteria</taxon>
        <taxon>Bacillati</taxon>
        <taxon>Actinomycetota</taxon>
        <taxon>Actinomycetes</taxon>
        <taxon>Pseudonocardiales</taxon>
        <taxon>Pseudonocardiaceae</taxon>
        <taxon>Actinosynnema</taxon>
    </lineage>
</organism>
<evidence type="ECO:0000256" key="2">
    <source>
        <dbReference type="PROSITE-ProRule" id="PRU00335"/>
    </source>
</evidence>
<feature type="domain" description="HTH tetR-type" evidence="3">
    <location>
        <begin position="13"/>
        <end position="73"/>
    </location>
</feature>
<dbReference type="Proteomes" id="UP000218505">
    <property type="component" value="Chromosome"/>
</dbReference>
<protein>
    <submittedName>
        <fullName evidence="4">TetR family transcriptional regulator</fullName>
    </submittedName>
</protein>
<reference evidence="4" key="1">
    <citation type="submission" date="2017-09" db="EMBL/GenBank/DDBJ databases">
        <title>Complete Genome Sequence of ansamitocin-producing Bacterium Actinosynnema pretiosum X47.</title>
        <authorList>
            <person name="Cao G."/>
            <person name="Zong G."/>
            <person name="Zhong C."/>
            <person name="Fu J."/>
        </authorList>
    </citation>
    <scope>NUCLEOTIDE SEQUENCE [LARGE SCALE GENOMIC DNA]</scope>
    <source>
        <strain evidence="4">X47</strain>
    </source>
</reference>